<reference evidence="1 2" key="1">
    <citation type="journal article" date="2022" name="G3 (Bethesda)">
        <title>Whole-genome sequence and methylome profiling of the almond [Prunus dulcis (Mill.) D.A. Webb] cultivar 'Nonpareil'.</title>
        <authorList>
            <person name="D'Amico-Willman K.M."/>
            <person name="Ouma W.Z."/>
            <person name="Meulia T."/>
            <person name="Sideli G.M."/>
            <person name="Gradziel T.M."/>
            <person name="Fresnedo-Ramirez J."/>
        </authorList>
    </citation>
    <scope>NUCLEOTIDE SEQUENCE [LARGE SCALE GENOMIC DNA]</scope>
    <source>
        <strain evidence="1">Clone GOH B32 T37-40</strain>
    </source>
</reference>
<comment type="caution">
    <text evidence="1">The sequence shown here is derived from an EMBL/GenBank/DDBJ whole genome shotgun (WGS) entry which is preliminary data.</text>
</comment>
<dbReference type="PANTHER" id="PTHR33437">
    <property type="entry name" value="OS06G0361200 PROTEIN"/>
    <property type="match status" value="1"/>
</dbReference>
<dbReference type="PANTHER" id="PTHR33437:SF2">
    <property type="entry name" value="OS06G0361200 PROTEIN"/>
    <property type="match status" value="1"/>
</dbReference>
<protein>
    <recommendedName>
        <fullName evidence="3">Retrotransposon gag protein</fullName>
    </recommendedName>
</protein>
<sequence>MTINTVPVKISTRDKKKEVKRMGPSREVDRRRCTLKELEEKMYPFPDSDVAGMLEDLLEKKVIELPECKRPEEMKRVNDPNFCEYHRIVSHSVEKCFMLKDLIMNLARQGRIELDVDEIADANVATIVFGSFDPVPLQALSKRLEFQSTRGIHQVTDPCTKEVAGKPNNQGGDDFIGDSSFDDNEGWTLLTR</sequence>
<evidence type="ECO:0008006" key="3">
    <source>
        <dbReference type="Google" id="ProtNLM"/>
    </source>
</evidence>
<dbReference type="Proteomes" id="UP001054821">
    <property type="component" value="Chromosome 7"/>
</dbReference>
<proteinExistence type="predicted"/>
<dbReference type="AlphaFoldDB" id="A0AAD4V345"/>
<evidence type="ECO:0000313" key="2">
    <source>
        <dbReference type="Proteomes" id="UP001054821"/>
    </source>
</evidence>
<gene>
    <name evidence="1" type="ORF">L3X38_037301</name>
</gene>
<keyword evidence="2" id="KW-1185">Reference proteome</keyword>
<accession>A0AAD4V345</accession>
<dbReference type="EMBL" id="JAJFAZ020000007">
    <property type="protein sequence ID" value="KAI5317594.1"/>
    <property type="molecule type" value="Genomic_DNA"/>
</dbReference>
<organism evidence="1 2">
    <name type="scientific">Prunus dulcis</name>
    <name type="common">Almond</name>
    <name type="synonym">Amygdalus dulcis</name>
    <dbReference type="NCBI Taxonomy" id="3755"/>
    <lineage>
        <taxon>Eukaryota</taxon>
        <taxon>Viridiplantae</taxon>
        <taxon>Streptophyta</taxon>
        <taxon>Embryophyta</taxon>
        <taxon>Tracheophyta</taxon>
        <taxon>Spermatophyta</taxon>
        <taxon>Magnoliopsida</taxon>
        <taxon>eudicotyledons</taxon>
        <taxon>Gunneridae</taxon>
        <taxon>Pentapetalae</taxon>
        <taxon>rosids</taxon>
        <taxon>fabids</taxon>
        <taxon>Rosales</taxon>
        <taxon>Rosaceae</taxon>
        <taxon>Amygdaloideae</taxon>
        <taxon>Amygdaleae</taxon>
        <taxon>Prunus</taxon>
    </lineage>
</organism>
<name>A0AAD4V345_PRUDU</name>
<evidence type="ECO:0000313" key="1">
    <source>
        <dbReference type="EMBL" id="KAI5317594.1"/>
    </source>
</evidence>